<evidence type="ECO:0000313" key="1">
    <source>
        <dbReference type="EMBL" id="TQS41978.1"/>
    </source>
</evidence>
<sequence>MVVRDNCEPVVSIQRAHVADPIDGHVTFGVLLSPDTVAVPGPTGWLDDSTPFEVLLAAAGSSGPGTVERLRIRTAVVIGLDNAPGTEVAVLTLTHPSLLTPSDRWTDLTRIETALGVDPDLWTALEAADAVPEGVRTLPVAGVLGPVRDREIDTRATWPVFELRDTAAGVGGIWCRISPKCECRGLWWL</sequence>
<dbReference type="InParanoid" id="A0A545AKY5"/>
<keyword evidence="2" id="KW-1185">Reference proteome</keyword>
<accession>A0A545AKY5</accession>
<dbReference type="RefSeq" id="WP_142707690.1">
    <property type="nucleotide sequence ID" value="NZ_VIRS01000021.1"/>
</dbReference>
<name>A0A545AKY5_9ACTN</name>
<protein>
    <submittedName>
        <fullName evidence="1">Uncharacterized protein</fullName>
    </submittedName>
</protein>
<organism evidence="1 2">
    <name type="scientific">Cryptosporangium phraense</name>
    <dbReference type="NCBI Taxonomy" id="2593070"/>
    <lineage>
        <taxon>Bacteria</taxon>
        <taxon>Bacillati</taxon>
        <taxon>Actinomycetota</taxon>
        <taxon>Actinomycetes</taxon>
        <taxon>Cryptosporangiales</taxon>
        <taxon>Cryptosporangiaceae</taxon>
        <taxon>Cryptosporangium</taxon>
    </lineage>
</organism>
<dbReference type="EMBL" id="VIRS01000021">
    <property type="protein sequence ID" value="TQS41978.1"/>
    <property type="molecule type" value="Genomic_DNA"/>
</dbReference>
<evidence type="ECO:0000313" key="2">
    <source>
        <dbReference type="Proteomes" id="UP000317982"/>
    </source>
</evidence>
<gene>
    <name evidence="1" type="ORF">FL583_27245</name>
</gene>
<comment type="caution">
    <text evidence="1">The sequence shown here is derived from an EMBL/GenBank/DDBJ whole genome shotgun (WGS) entry which is preliminary data.</text>
</comment>
<reference evidence="1 2" key="1">
    <citation type="submission" date="2019-07" db="EMBL/GenBank/DDBJ databases">
        <title>Cryptosporangium phraense sp. nov., isolated from plant litter.</title>
        <authorList>
            <person name="Suriyachadkun C."/>
        </authorList>
    </citation>
    <scope>NUCLEOTIDE SEQUENCE [LARGE SCALE GENOMIC DNA]</scope>
    <source>
        <strain evidence="1 2">A-T 5661</strain>
    </source>
</reference>
<proteinExistence type="predicted"/>
<dbReference type="AlphaFoldDB" id="A0A545AKY5"/>
<dbReference type="Proteomes" id="UP000317982">
    <property type="component" value="Unassembled WGS sequence"/>
</dbReference>